<dbReference type="EMBL" id="QUNG01000010">
    <property type="protein sequence ID" value="REG82157.1"/>
    <property type="molecule type" value="Genomic_DNA"/>
</dbReference>
<evidence type="ECO:0000313" key="2">
    <source>
        <dbReference type="EMBL" id="REG82157.1"/>
    </source>
</evidence>
<reference evidence="2 3" key="1">
    <citation type="submission" date="2018-08" db="EMBL/GenBank/DDBJ databases">
        <title>Genomic Encyclopedia of Type Strains, Phase III (KMG-III): the genomes of soil and plant-associated and newly described type strains.</title>
        <authorList>
            <person name="Whitman W."/>
        </authorList>
    </citation>
    <scope>NUCLEOTIDE SEQUENCE [LARGE SCALE GENOMIC DNA]</scope>
    <source>
        <strain evidence="2 3">CECT 7375</strain>
    </source>
</reference>
<comment type="caution">
    <text evidence="2">The sequence shown here is derived from an EMBL/GenBank/DDBJ whole genome shotgun (WGS) entry which is preliminary data.</text>
</comment>
<keyword evidence="3" id="KW-1185">Reference proteome</keyword>
<organism evidence="2 3">
    <name type="scientific">Marinomonas pollencensis</name>
    <dbReference type="NCBI Taxonomy" id="491954"/>
    <lineage>
        <taxon>Bacteria</taxon>
        <taxon>Pseudomonadati</taxon>
        <taxon>Pseudomonadota</taxon>
        <taxon>Gammaproteobacteria</taxon>
        <taxon>Oceanospirillales</taxon>
        <taxon>Oceanospirillaceae</taxon>
        <taxon>Marinomonas</taxon>
    </lineage>
</organism>
<keyword evidence="1" id="KW-1133">Transmembrane helix</keyword>
<evidence type="ECO:0000256" key="1">
    <source>
        <dbReference type="SAM" id="Phobius"/>
    </source>
</evidence>
<dbReference type="AlphaFoldDB" id="A0A3E0DHG1"/>
<dbReference type="Proteomes" id="UP000256542">
    <property type="component" value="Unassembled WGS sequence"/>
</dbReference>
<evidence type="ECO:0000313" key="3">
    <source>
        <dbReference type="Proteomes" id="UP000256542"/>
    </source>
</evidence>
<name>A0A3E0DHG1_9GAMM</name>
<protein>
    <submittedName>
        <fullName evidence="2">Uncharacterized protein</fullName>
    </submittedName>
</protein>
<accession>A0A3E0DHG1</accession>
<keyword evidence="1" id="KW-0812">Transmembrane</keyword>
<feature type="transmembrane region" description="Helical" evidence="1">
    <location>
        <begin position="27"/>
        <end position="45"/>
    </location>
</feature>
<proteinExistence type="predicted"/>
<dbReference type="OrthoDB" id="6401698at2"/>
<keyword evidence="1" id="KW-0472">Membrane</keyword>
<sequence>MISKKELKELVIALGKKYLFPDFTNKLTWFVVTVGGTIILTPTAFKQIFYNWLVATFNLNSGVQFTFAELESSTADYTLGFSLIALALIHNVANRYFIYKTGYIAATEAKELEAVDRALFERFLAEFPSNSRSAVLLKEHDFGNSYHDNNTDEIDRFVDTWNTAETEFLDQELEAARKELYQKMHEFIYRLAQSSGYIHTGPMLSAVPDAYRGAWDWPEHVDLQIKELNEKSTECYNLHQQFVMLGRRRLKC</sequence>
<gene>
    <name evidence="2" type="ORF">DFP81_11044</name>
</gene>
<dbReference type="RefSeq" id="WP_115898442.1">
    <property type="nucleotide sequence ID" value="NZ_QUNG01000010.1"/>
</dbReference>